<feature type="region of interest" description="Disordered" evidence="6">
    <location>
        <begin position="184"/>
        <end position="229"/>
    </location>
</feature>
<dbReference type="PANTHER" id="PTHR43133">
    <property type="entry name" value="RNA POLYMERASE ECF-TYPE SIGMA FACTO"/>
    <property type="match status" value="1"/>
</dbReference>
<evidence type="ECO:0000256" key="2">
    <source>
        <dbReference type="ARBA" id="ARBA00023015"/>
    </source>
</evidence>
<accession>A0A2L0F5N7</accession>
<dbReference type="InterPro" id="IPR013249">
    <property type="entry name" value="RNA_pol_sigma70_r4_t2"/>
</dbReference>
<dbReference type="Gene3D" id="1.10.1740.10">
    <property type="match status" value="1"/>
</dbReference>
<feature type="compositionally biased region" description="Basic and acidic residues" evidence="6">
    <location>
        <begin position="208"/>
        <end position="229"/>
    </location>
</feature>
<evidence type="ECO:0000256" key="5">
    <source>
        <dbReference type="ARBA" id="ARBA00023163"/>
    </source>
</evidence>
<evidence type="ECO:0000256" key="3">
    <source>
        <dbReference type="ARBA" id="ARBA00023082"/>
    </source>
</evidence>
<dbReference type="InterPro" id="IPR039425">
    <property type="entry name" value="RNA_pol_sigma-70-like"/>
</dbReference>
<dbReference type="Pfam" id="PF08281">
    <property type="entry name" value="Sigma70_r4_2"/>
    <property type="match status" value="1"/>
</dbReference>
<dbReference type="SUPFAM" id="SSF88659">
    <property type="entry name" value="Sigma3 and sigma4 domains of RNA polymerase sigma factors"/>
    <property type="match status" value="1"/>
</dbReference>
<dbReference type="InterPro" id="IPR036388">
    <property type="entry name" value="WH-like_DNA-bd_sf"/>
</dbReference>
<dbReference type="OrthoDB" id="5511424at2"/>
<reference evidence="9 10" key="1">
    <citation type="submission" date="2015-09" db="EMBL/GenBank/DDBJ databases">
        <title>Sorangium comparison.</title>
        <authorList>
            <person name="Zaburannyi N."/>
            <person name="Bunk B."/>
            <person name="Overmann J."/>
            <person name="Mueller R."/>
        </authorList>
    </citation>
    <scope>NUCLEOTIDE SEQUENCE [LARGE SCALE GENOMIC DNA]</scope>
    <source>
        <strain evidence="9 10">So ce26</strain>
    </source>
</reference>
<organism evidence="9 10">
    <name type="scientific">Sorangium cellulosum</name>
    <name type="common">Polyangium cellulosum</name>
    <dbReference type="NCBI Taxonomy" id="56"/>
    <lineage>
        <taxon>Bacteria</taxon>
        <taxon>Pseudomonadati</taxon>
        <taxon>Myxococcota</taxon>
        <taxon>Polyangia</taxon>
        <taxon>Polyangiales</taxon>
        <taxon>Polyangiaceae</taxon>
        <taxon>Sorangium</taxon>
    </lineage>
</organism>
<dbReference type="GO" id="GO:0006352">
    <property type="term" value="P:DNA-templated transcription initiation"/>
    <property type="evidence" value="ECO:0007669"/>
    <property type="project" value="InterPro"/>
</dbReference>
<keyword evidence="3" id="KW-0731">Sigma factor</keyword>
<gene>
    <name evidence="9" type="ORF">SOCE26_083200</name>
</gene>
<proteinExistence type="inferred from homology"/>
<dbReference type="Pfam" id="PF04542">
    <property type="entry name" value="Sigma70_r2"/>
    <property type="match status" value="1"/>
</dbReference>
<feature type="domain" description="RNA polymerase sigma-70 region 2" evidence="7">
    <location>
        <begin position="25"/>
        <end position="91"/>
    </location>
</feature>
<dbReference type="Gene3D" id="1.10.10.10">
    <property type="entry name" value="Winged helix-like DNA-binding domain superfamily/Winged helix DNA-binding domain"/>
    <property type="match status" value="1"/>
</dbReference>
<evidence type="ECO:0000259" key="8">
    <source>
        <dbReference type="Pfam" id="PF08281"/>
    </source>
</evidence>
<dbReference type="AlphaFoldDB" id="A0A2L0F5N7"/>
<comment type="similarity">
    <text evidence="1">Belongs to the sigma-70 factor family. ECF subfamily.</text>
</comment>
<dbReference type="RefSeq" id="WP_104984933.1">
    <property type="nucleotide sequence ID" value="NZ_CP012673.1"/>
</dbReference>
<evidence type="ECO:0000256" key="1">
    <source>
        <dbReference type="ARBA" id="ARBA00010641"/>
    </source>
</evidence>
<dbReference type="CDD" id="cd06171">
    <property type="entry name" value="Sigma70_r4"/>
    <property type="match status" value="1"/>
</dbReference>
<dbReference type="GO" id="GO:0016987">
    <property type="term" value="F:sigma factor activity"/>
    <property type="evidence" value="ECO:0007669"/>
    <property type="project" value="UniProtKB-KW"/>
</dbReference>
<dbReference type="InterPro" id="IPR013324">
    <property type="entry name" value="RNA_pol_sigma_r3/r4-like"/>
</dbReference>
<name>A0A2L0F5N7_SORCE</name>
<dbReference type="NCBIfam" id="TIGR02937">
    <property type="entry name" value="sigma70-ECF"/>
    <property type="match status" value="1"/>
</dbReference>
<feature type="domain" description="RNA polymerase sigma factor 70 region 4 type 2" evidence="8">
    <location>
        <begin position="124"/>
        <end position="176"/>
    </location>
</feature>
<keyword evidence="4" id="KW-0238">DNA-binding</keyword>
<evidence type="ECO:0000256" key="4">
    <source>
        <dbReference type="ARBA" id="ARBA00023125"/>
    </source>
</evidence>
<dbReference type="EMBL" id="CP012673">
    <property type="protein sequence ID" value="AUX46811.1"/>
    <property type="molecule type" value="Genomic_DNA"/>
</dbReference>
<dbReference type="InterPro" id="IPR007627">
    <property type="entry name" value="RNA_pol_sigma70_r2"/>
</dbReference>
<keyword evidence="5" id="KW-0804">Transcription</keyword>
<evidence type="ECO:0000313" key="10">
    <source>
        <dbReference type="Proteomes" id="UP000238348"/>
    </source>
</evidence>
<evidence type="ECO:0000313" key="9">
    <source>
        <dbReference type="EMBL" id="AUX46811.1"/>
    </source>
</evidence>
<dbReference type="InterPro" id="IPR014284">
    <property type="entry name" value="RNA_pol_sigma-70_dom"/>
</dbReference>
<keyword evidence="2" id="KW-0805">Transcription regulation</keyword>
<dbReference type="PANTHER" id="PTHR43133:SF8">
    <property type="entry name" value="RNA POLYMERASE SIGMA FACTOR HI_1459-RELATED"/>
    <property type="match status" value="1"/>
</dbReference>
<dbReference type="InterPro" id="IPR013325">
    <property type="entry name" value="RNA_pol_sigma_r2"/>
</dbReference>
<feature type="compositionally biased region" description="Basic and acidic residues" evidence="6">
    <location>
        <begin position="89"/>
        <end position="98"/>
    </location>
</feature>
<dbReference type="Proteomes" id="UP000238348">
    <property type="component" value="Chromosome"/>
</dbReference>
<evidence type="ECO:0000256" key="6">
    <source>
        <dbReference type="SAM" id="MobiDB-lite"/>
    </source>
</evidence>
<protein>
    <submittedName>
        <fullName evidence="9">ECF family RNA polymerase sigma factor</fullName>
    </submittedName>
</protein>
<feature type="region of interest" description="Disordered" evidence="6">
    <location>
        <begin position="89"/>
        <end position="113"/>
    </location>
</feature>
<sequence>MNELALNVAMDRYACGDARAFPELHRALHARLLAYLTRMCSSSTLAGDLTQETFLRMHRARSTFAPGGAVTPWAYAIARNVYVDHMRAQRHRSTERLPSDPGAEPPDTRGADAEAVAMASQTARAIERVLSSIPAAQREAFILLRYEGLSVQDAAAILGATPTAVKLRAFRAYEALRAELEELEGRPEAGTGAVRRADRSTEKGAAAEPERSGRRGRAPGDVRGGADDG</sequence>
<dbReference type="SUPFAM" id="SSF88946">
    <property type="entry name" value="Sigma2 domain of RNA polymerase sigma factors"/>
    <property type="match status" value="1"/>
</dbReference>
<evidence type="ECO:0000259" key="7">
    <source>
        <dbReference type="Pfam" id="PF04542"/>
    </source>
</evidence>
<dbReference type="GO" id="GO:0003677">
    <property type="term" value="F:DNA binding"/>
    <property type="evidence" value="ECO:0007669"/>
    <property type="project" value="UniProtKB-KW"/>
</dbReference>